<evidence type="ECO:0000313" key="2">
    <source>
        <dbReference type="EMBL" id="SDD81228.1"/>
    </source>
</evidence>
<feature type="transmembrane region" description="Helical" evidence="1">
    <location>
        <begin position="303"/>
        <end position="323"/>
    </location>
</feature>
<keyword evidence="1" id="KW-1133">Transmembrane helix</keyword>
<feature type="transmembrane region" description="Helical" evidence="1">
    <location>
        <begin position="88"/>
        <end position="107"/>
    </location>
</feature>
<feature type="transmembrane region" description="Helical" evidence="1">
    <location>
        <begin position="205"/>
        <end position="228"/>
    </location>
</feature>
<name>A0A1G6XST2_9PROT</name>
<reference evidence="2 3" key="1">
    <citation type="submission" date="2016-10" db="EMBL/GenBank/DDBJ databases">
        <authorList>
            <person name="de Groot N.N."/>
        </authorList>
    </citation>
    <scope>NUCLEOTIDE SEQUENCE [LARGE SCALE GENOMIC DNA]</scope>
    <source>
        <strain evidence="2 3">ATCC 700224</strain>
    </source>
</reference>
<proteinExistence type="predicted"/>
<dbReference type="InterPro" id="IPR008535">
    <property type="entry name" value="DUF817"/>
</dbReference>
<feature type="transmembrane region" description="Helical" evidence="1">
    <location>
        <begin position="234"/>
        <end position="251"/>
    </location>
</feature>
<sequence length="332" mass="37210">MSPPQTAPGRSQSRTTDGIALAFPHIGATQRRSDMADPSTPKPLDGRRLTPERWLHGLRARGARFADRHGRIGRATYEFVVFGVKQGWACLFGGLMCAGLIGSHLFYPEESALARYDFLVLYAVAIQAAMLVFRLESVAEAKIILVYHIVGTVMEVFKTHMGSWIYPEPSILRLGGVPLFSGFMYAAVGSYIARVWRLFDFRFAAYPPQALTMALAGAIYANFFGHHYLPDMRVLLFGMAGVLFWRTSVLFRIDRVHRSMPLLLGFLLVAVFIWFAENIGTYARAWVYPDQEDGWRMVSIAKLGSWYLLMMLSFVLVSLINPVRGPGQIGDS</sequence>
<dbReference type="Pfam" id="PF05675">
    <property type="entry name" value="DUF817"/>
    <property type="match status" value="1"/>
</dbReference>
<protein>
    <submittedName>
        <fullName evidence="2">Uncharacterized membrane protein YoaT, DUF817 family</fullName>
    </submittedName>
</protein>
<feature type="transmembrane region" description="Helical" evidence="1">
    <location>
        <begin position="171"/>
        <end position="193"/>
    </location>
</feature>
<keyword evidence="3" id="KW-1185">Reference proteome</keyword>
<accession>A0A1G6XST2</accession>
<organism evidence="2 3">
    <name type="scientific">Rhodospira trueperi</name>
    <dbReference type="NCBI Taxonomy" id="69960"/>
    <lineage>
        <taxon>Bacteria</taxon>
        <taxon>Pseudomonadati</taxon>
        <taxon>Pseudomonadota</taxon>
        <taxon>Alphaproteobacteria</taxon>
        <taxon>Rhodospirillales</taxon>
        <taxon>Rhodospirillaceae</taxon>
        <taxon>Rhodospira</taxon>
    </lineage>
</organism>
<dbReference type="Proteomes" id="UP000199412">
    <property type="component" value="Unassembled WGS sequence"/>
</dbReference>
<evidence type="ECO:0000313" key="3">
    <source>
        <dbReference type="Proteomes" id="UP000199412"/>
    </source>
</evidence>
<dbReference type="STRING" id="69960.SAMN05421720_101618"/>
<gene>
    <name evidence="2" type="ORF">SAMN05421720_101618</name>
</gene>
<keyword evidence="1" id="KW-0812">Transmembrane</keyword>
<evidence type="ECO:0000256" key="1">
    <source>
        <dbReference type="SAM" id="Phobius"/>
    </source>
</evidence>
<feature type="transmembrane region" description="Helical" evidence="1">
    <location>
        <begin position="145"/>
        <end position="165"/>
    </location>
</feature>
<feature type="transmembrane region" description="Helical" evidence="1">
    <location>
        <begin position="263"/>
        <end position="283"/>
    </location>
</feature>
<dbReference type="EMBL" id="FNAP01000001">
    <property type="protein sequence ID" value="SDD81228.1"/>
    <property type="molecule type" value="Genomic_DNA"/>
</dbReference>
<dbReference type="AlphaFoldDB" id="A0A1G6XST2"/>
<keyword evidence="1" id="KW-0472">Membrane</keyword>
<feature type="transmembrane region" description="Helical" evidence="1">
    <location>
        <begin position="113"/>
        <end position="133"/>
    </location>
</feature>